<reference evidence="10" key="1">
    <citation type="submission" date="2025-08" db="UniProtKB">
        <authorList>
            <consortium name="RefSeq"/>
        </authorList>
    </citation>
    <scope>IDENTIFICATION</scope>
    <source>
        <tissue evidence="10">Muscle</tissue>
    </source>
</reference>
<accession>A0A455BS61</accession>
<gene>
    <name evidence="10" type="primary">RAB15</name>
</gene>
<dbReference type="SUPFAM" id="SSF52540">
    <property type="entry name" value="P-loop containing nucleoside triphosphate hydrolases"/>
    <property type="match status" value="1"/>
</dbReference>
<dbReference type="AlphaFoldDB" id="A0A455BS61"/>
<proteinExistence type="inferred from homology"/>
<keyword evidence="4" id="KW-0547">Nucleotide-binding</keyword>
<evidence type="ECO:0000256" key="8">
    <source>
        <dbReference type="ARBA" id="ARBA00047660"/>
    </source>
</evidence>
<keyword evidence="7" id="KW-0636">Prenylation</keyword>
<keyword evidence="5" id="KW-0378">Hydrolase</keyword>
<comment type="subcellular location">
    <subcellularLocation>
        <location evidence="1">Membrane</location>
        <topology evidence="1">Lipid-anchor</topology>
    </subcellularLocation>
</comment>
<name>A0A455BS61_PHYMC</name>
<dbReference type="EC" id="3.6.5.2" evidence="3"/>
<dbReference type="SMART" id="SM00175">
    <property type="entry name" value="RAB"/>
    <property type="match status" value="1"/>
</dbReference>
<dbReference type="CTD" id="376267"/>
<dbReference type="GeneID" id="102985776"/>
<keyword evidence="6" id="KW-0342">GTP-binding</keyword>
<evidence type="ECO:0000256" key="6">
    <source>
        <dbReference type="ARBA" id="ARBA00023134"/>
    </source>
</evidence>
<sequence>MAKQYDVLFRLLLIGDSGVGKTCLLCRFTDNEFHSSHISTIVRGLRRKSELATMCRGGGAGRDVTRDPRGRLCLKAPTSARCHSATSARCHSASGPAAHIPAPRTSSLRMAQKPSFQLLCAPVPPAQLCRFTHGFERPGSCFFLLLFSSSLLPRKLGDELYNMKVDIWLLLFYPDCHLFSECHFL</sequence>
<dbReference type="GO" id="GO:0005525">
    <property type="term" value="F:GTP binding"/>
    <property type="evidence" value="ECO:0007669"/>
    <property type="project" value="UniProtKB-KW"/>
</dbReference>
<dbReference type="Gene3D" id="3.40.50.300">
    <property type="entry name" value="P-loop containing nucleotide triphosphate hydrolases"/>
    <property type="match status" value="1"/>
</dbReference>
<evidence type="ECO:0000256" key="4">
    <source>
        <dbReference type="ARBA" id="ARBA00022741"/>
    </source>
</evidence>
<dbReference type="Proteomes" id="UP000248484">
    <property type="component" value="Chromosome 11"/>
</dbReference>
<dbReference type="GO" id="GO:0003925">
    <property type="term" value="F:G protein activity"/>
    <property type="evidence" value="ECO:0007669"/>
    <property type="project" value="UniProtKB-EC"/>
</dbReference>
<evidence type="ECO:0000313" key="9">
    <source>
        <dbReference type="Proteomes" id="UP000248484"/>
    </source>
</evidence>
<evidence type="ECO:0000313" key="10">
    <source>
        <dbReference type="RefSeq" id="XP_028351809.1"/>
    </source>
</evidence>
<protein>
    <recommendedName>
        <fullName evidence="3">small monomeric GTPase</fullName>
        <ecNumber evidence="3">3.6.5.2</ecNumber>
    </recommendedName>
</protein>
<organism evidence="9 10">
    <name type="scientific">Physeter macrocephalus</name>
    <name type="common">Sperm whale</name>
    <name type="synonym">Physeter catodon</name>
    <dbReference type="NCBI Taxonomy" id="9755"/>
    <lineage>
        <taxon>Eukaryota</taxon>
        <taxon>Metazoa</taxon>
        <taxon>Chordata</taxon>
        <taxon>Craniata</taxon>
        <taxon>Vertebrata</taxon>
        <taxon>Euteleostomi</taxon>
        <taxon>Mammalia</taxon>
        <taxon>Eutheria</taxon>
        <taxon>Laurasiatheria</taxon>
        <taxon>Artiodactyla</taxon>
        <taxon>Whippomorpha</taxon>
        <taxon>Cetacea</taxon>
        <taxon>Odontoceti</taxon>
        <taxon>Physeteridae</taxon>
        <taxon>Physeter</taxon>
    </lineage>
</organism>
<dbReference type="InterPro" id="IPR050305">
    <property type="entry name" value="Small_GTPase_Rab"/>
</dbReference>
<evidence type="ECO:0000256" key="7">
    <source>
        <dbReference type="ARBA" id="ARBA00023289"/>
    </source>
</evidence>
<keyword evidence="9" id="KW-1185">Reference proteome</keyword>
<dbReference type="InterPro" id="IPR027417">
    <property type="entry name" value="P-loop_NTPase"/>
</dbReference>
<dbReference type="InterPro" id="IPR001806">
    <property type="entry name" value="Small_GTPase"/>
</dbReference>
<dbReference type="PANTHER" id="PTHR47980">
    <property type="entry name" value="LD44762P"/>
    <property type="match status" value="1"/>
</dbReference>
<comment type="catalytic activity">
    <reaction evidence="8">
        <text>GTP + H2O = GDP + phosphate + H(+)</text>
        <dbReference type="Rhea" id="RHEA:19669"/>
        <dbReference type="ChEBI" id="CHEBI:15377"/>
        <dbReference type="ChEBI" id="CHEBI:15378"/>
        <dbReference type="ChEBI" id="CHEBI:37565"/>
        <dbReference type="ChEBI" id="CHEBI:43474"/>
        <dbReference type="ChEBI" id="CHEBI:58189"/>
        <dbReference type="EC" id="3.6.5.2"/>
    </reaction>
    <physiologicalReaction direction="left-to-right" evidence="8">
        <dbReference type="Rhea" id="RHEA:19670"/>
    </physiologicalReaction>
</comment>
<evidence type="ECO:0000256" key="1">
    <source>
        <dbReference type="ARBA" id="ARBA00004635"/>
    </source>
</evidence>
<evidence type="ECO:0000256" key="3">
    <source>
        <dbReference type="ARBA" id="ARBA00011984"/>
    </source>
</evidence>
<dbReference type="PRINTS" id="PR00449">
    <property type="entry name" value="RASTRNSFRMNG"/>
</dbReference>
<evidence type="ECO:0000256" key="5">
    <source>
        <dbReference type="ARBA" id="ARBA00022801"/>
    </source>
</evidence>
<evidence type="ECO:0000256" key="2">
    <source>
        <dbReference type="ARBA" id="ARBA00006270"/>
    </source>
</evidence>
<keyword evidence="7" id="KW-0449">Lipoprotein</keyword>
<dbReference type="Pfam" id="PF00071">
    <property type="entry name" value="Ras"/>
    <property type="match status" value="1"/>
</dbReference>
<comment type="similarity">
    <text evidence="2">Belongs to the small GTPase superfamily. Rab family.</text>
</comment>
<dbReference type="GO" id="GO:0016020">
    <property type="term" value="C:membrane"/>
    <property type="evidence" value="ECO:0007669"/>
    <property type="project" value="UniProtKB-SubCell"/>
</dbReference>
<dbReference type="RefSeq" id="XP_028351809.1">
    <property type="nucleotide sequence ID" value="XM_028496008.2"/>
</dbReference>